<evidence type="ECO:0000313" key="7">
    <source>
        <dbReference type="EMBL" id="TWU28025.1"/>
    </source>
</evidence>
<keyword evidence="2" id="KW-0732">Signal</keyword>
<dbReference type="InterPro" id="IPR049053">
    <property type="entry name" value="AFCA-like_C"/>
</dbReference>
<evidence type="ECO:0000313" key="8">
    <source>
        <dbReference type="Proteomes" id="UP000319143"/>
    </source>
</evidence>
<dbReference type="EC" id="3.1.6.6" evidence="7"/>
<keyword evidence="8" id="KW-1185">Reference proteome</keyword>
<accession>A0A5C6CW00</accession>
<dbReference type="InterPro" id="IPR000917">
    <property type="entry name" value="Sulfatase_N"/>
</dbReference>
<dbReference type="PANTHER" id="PTHR31084">
    <property type="entry name" value="ALPHA-L-FUCOSIDASE 2"/>
    <property type="match status" value="1"/>
</dbReference>
<organism evidence="7 8">
    <name type="scientific">Novipirellula artificiosorum</name>
    <dbReference type="NCBI Taxonomy" id="2528016"/>
    <lineage>
        <taxon>Bacteria</taxon>
        <taxon>Pseudomonadati</taxon>
        <taxon>Planctomycetota</taxon>
        <taxon>Planctomycetia</taxon>
        <taxon>Pirellulales</taxon>
        <taxon>Pirellulaceae</taxon>
        <taxon>Novipirellula</taxon>
    </lineage>
</organism>
<dbReference type="InterPro" id="IPR008928">
    <property type="entry name" value="6-hairpin_glycosidase_sf"/>
</dbReference>
<gene>
    <name evidence="7" type="primary">betC_39</name>
    <name evidence="7" type="ORF">Poly41_69210</name>
</gene>
<dbReference type="Gene3D" id="1.50.10.10">
    <property type="match status" value="1"/>
</dbReference>
<dbReference type="InterPro" id="IPR012341">
    <property type="entry name" value="6hp_glycosidase-like_sf"/>
</dbReference>
<dbReference type="CDD" id="cd16030">
    <property type="entry name" value="iduronate-2-sulfatase"/>
    <property type="match status" value="1"/>
</dbReference>
<dbReference type="Pfam" id="PF22124">
    <property type="entry name" value="Glyco_hydro_95_cat"/>
    <property type="match status" value="1"/>
</dbReference>
<dbReference type="Gene3D" id="2.60.40.1180">
    <property type="entry name" value="Golgi alpha-mannosidase II"/>
    <property type="match status" value="1"/>
</dbReference>
<feature type="signal peptide" evidence="2">
    <location>
        <begin position="1"/>
        <end position="26"/>
    </location>
</feature>
<dbReference type="OrthoDB" id="9802600at2"/>
<dbReference type="Pfam" id="PF14498">
    <property type="entry name" value="Glyco_hyd_65N_2"/>
    <property type="match status" value="1"/>
</dbReference>
<keyword evidence="7" id="KW-0378">Hydrolase</keyword>
<protein>
    <submittedName>
        <fullName evidence="7">Choline-sulfatase</fullName>
        <ecNumber evidence="7">3.1.6.6</ecNumber>
    </submittedName>
</protein>
<dbReference type="SUPFAM" id="SSF48208">
    <property type="entry name" value="Six-hairpin glycosidases"/>
    <property type="match status" value="1"/>
</dbReference>
<feature type="domain" description="Sulfatase N-terminal" evidence="3">
    <location>
        <begin position="32"/>
        <end position="364"/>
    </location>
</feature>
<dbReference type="Gene3D" id="3.40.720.10">
    <property type="entry name" value="Alkaline Phosphatase, subunit A"/>
    <property type="match status" value="1"/>
</dbReference>
<dbReference type="Proteomes" id="UP000319143">
    <property type="component" value="Unassembled WGS sequence"/>
</dbReference>
<dbReference type="RefSeq" id="WP_146531570.1">
    <property type="nucleotide sequence ID" value="NZ_SJPV01000031.1"/>
</dbReference>
<dbReference type="Pfam" id="PF00884">
    <property type="entry name" value="Sulfatase"/>
    <property type="match status" value="1"/>
</dbReference>
<feature type="domain" description="Glycosyl hydrolase family 95 N-terminal" evidence="4">
    <location>
        <begin position="494"/>
        <end position="747"/>
    </location>
</feature>
<feature type="domain" description="Alpha fucosidase A-like C-terminal" evidence="5">
    <location>
        <begin position="1195"/>
        <end position="1261"/>
    </location>
</feature>
<feature type="chain" id="PRO_5022962230" evidence="2">
    <location>
        <begin position="27"/>
        <end position="1284"/>
    </location>
</feature>
<dbReference type="EMBL" id="SJPV01000031">
    <property type="protein sequence ID" value="TWU28025.1"/>
    <property type="molecule type" value="Genomic_DNA"/>
</dbReference>
<feature type="region of interest" description="Disordered" evidence="1">
    <location>
        <begin position="455"/>
        <end position="476"/>
    </location>
</feature>
<evidence type="ECO:0000259" key="6">
    <source>
        <dbReference type="Pfam" id="PF22124"/>
    </source>
</evidence>
<dbReference type="InterPro" id="IPR013780">
    <property type="entry name" value="Glyco_hydro_b"/>
</dbReference>
<dbReference type="InterPro" id="IPR027414">
    <property type="entry name" value="GH95_N_dom"/>
</dbReference>
<comment type="caution">
    <text evidence="7">The sequence shown here is derived from an EMBL/GenBank/DDBJ whole genome shotgun (WGS) entry which is preliminary data.</text>
</comment>
<evidence type="ECO:0000259" key="5">
    <source>
        <dbReference type="Pfam" id="PF21307"/>
    </source>
</evidence>
<evidence type="ECO:0000256" key="2">
    <source>
        <dbReference type="SAM" id="SignalP"/>
    </source>
</evidence>
<dbReference type="SUPFAM" id="SSF53649">
    <property type="entry name" value="Alkaline phosphatase-like"/>
    <property type="match status" value="1"/>
</dbReference>
<dbReference type="GO" id="GO:0004423">
    <property type="term" value="F:iduronate-2-sulfatase activity"/>
    <property type="evidence" value="ECO:0007669"/>
    <property type="project" value="InterPro"/>
</dbReference>
<reference evidence="7 8" key="1">
    <citation type="submission" date="2019-02" db="EMBL/GenBank/DDBJ databases">
        <title>Deep-cultivation of Planctomycetes and their phenomic and genomic characterization uncovers novel biology.</title>
        <authorList>
            <person name="Wiegand S."/>
            <person name="Jogler M."/>
            <person name="Boedeker C."/>
            <person name="Pinto D."/>
            <person name="Vollmers J."/>
            <person name="Rivas-Marin E."/>
            <person name="Kohn T."/>
            <person name="Peeters S.H."/>
            <person name="Heuer A."/>
            <person name="Rast P."/>
            <person name="Oberbeckmann S."/>
            <person name="Bunk B."/>
            <person name="Jeske O."/>
            <person name="Meyerdierks A."/>
            <person name="Storesund J.E."/>
            <person name="Kallscheuer N."/>
            <person name="Luecker S."/>
            <person name="Lage O.M."/>
            <person name="Pohl T."/>
            <person name="Merkel B.J."/>
            <person name="Hornburger P."/>
            <person name="Mueller R.-W."/>
            <person name="Bruemmer F."/>
            <person name="Labrenz M."/>
            <person name="Spormann A.M."/>
            <person name="Op Den Camp H."/>
            <person name="Overmann J."/>
            <person name="Amann R."/>
            <person name="Jetten M.S.M."/>
            <person name="Mascher T."/>
            <person name="Medema M.H."/>
            <person name="Devos D.P."/>
            <person name="Kaster A.-K."/>
            <person name="Ovreas L."/>
            <person name="Rohde M."/>
            <person name="Galperin M.Y."/>
            <person name="Jogler C."/>
        </authorList>
    </citation>
    <scope>NUCLEOTIDE SEQUENCE [LARGE SCALE GENOMIC DNA]</scope>
    <source>
        <strain evidence="7 8">Poly41</strain>
    </source>
</reference>
<dbReference type="GO" id="GO:0047753">
    <property type="term" value="F:choline-sulfatase activity"/>
    <property type="evidence" value="ECO:0007669"/>
    <property type="project" value="UniProtKB-EC"/>
</dbReference>
<dbReference type="GO" id="GO:0005975">
    <property type="term" value="P:carbohydrate metabolic process"/>
    <property type="evidence" value="ECO:0007669"/>
    <property type="project" value="InterPro"/>
</dbReference>
<dbReference type="InterPro" id="IPR054363">
    <property type="entry name" value="GH95_cat"/>
</dbReference>
<dbReference type="Pfam" id="PF21307">
    <property type="entry name" value="Glyco_hydro_95_C"/>
    <property type="match status" value="1"/>
</dbReference>
<dbReference type="Gene3D" id="2.70.98.50">
    <property type="entry name" value="putative glycoside hydrolase family protein from bacillus halodurans"/>
    <property type="match status" value="1"/>
</dbReference>
<dbReference type="InterPro" id="IPR035874">
    <property type="entry name" value="IDS"/>
</dbReference>
<evidence type="ECO:0000259" key="4">
    <source>
        <dbReference type="Pfam" id="PF14498"/>
    </source>
</evidence>
<dbReference type="GO" id="GO:0004560">
    <property type="term" value="F:alpha-L-fucosidase activity"/>
    <property type="evidence" value="ECO:0007669"/>
    <property type="project" value="TreeGrafter"/>
</dbReference>
<dbReference type="PANTHER" id="PTHR31084:SF0">
    <property type="entry name" value="ALPHA-L-FUCOSIDASE 2"/>
    <property type="match status" value="1"/>
</dbReference>
<name>A0A5C6CW00_9BACT</name>
<proteinExistence type="predicted"/>
<evidence type="ECO:0000259" key="3">
    <source>
        <dbReference type="Pfam" id="PF00884"/>
    </source>
</evidence>
<dbReference type="InterPro" id="IPR017850">
    <property type="entry name" value="Alkaline_phosphatase_core_sf"/>
</dbReference>
<feature type="domain" description="Glycosyl hydrolase family 95 catalytic" evidence="6">
    <location>
        <begin position="773"/>
        <end position="1193"/>
    </location>
</feature>
<sequence length="1284" mass="143859" precursor="true">MSLWNQRCFRLMLCAFFLVGAHKLSSAEQLKPNVLFVAVDDLNDWVGCLGGYPDAKTPNIDRLAQRGMVFTNAQCAAPACVPSRSAMMTGRRPADTGLYSNLNGEYRRFPELKNLVTIPQYFSQHGYHTMGVGKITHSGTSKVDWEEPSNIVYFKNPLPPGVPENSRRNVAEYLQDWLPLDVGKEKMTDWKMAQWAAERLKRKHDKPFFLACGFYRPHVPLHAPREYYDKFPLDKISLPEIKLDDLEDLGPRFHRAPPVVKQIVEDEQVWRKGVQAYLANINFADECVGVLLDALDASPYRDNTIVMLWSDHGLHQGEKFRFSKFTLWEESARCVLVCSGPGIQSGTRCETPVNLIDMYPTLVESCGLPARHELSGTSFVPQLQDPTRERKQPSITANESGFSVRTKRWRYIAYRDGTEELYDHINDPMEWDNLANRPEFTKAKRELSAFVPKNPAPARNVAQSSQVTKEPSRQRTKKAVLRKALEQTPSSVRLWYQQPAANWNEALPLGNGRLGAMVFGGPEKERLQLNEESIWTGATGTEDEYRCDGPKALPEIRRLVFQDKWSEAQALFGEAMVPGWYSKYQPMCDLWIEFPGHEDHKNYQRELALDTAISNVKYKVGDVTFRRDTFISPVDQVLVMKLSSDKPGAVSFTTHLAGVLDFGKAFTGGGGVDTAEGKTGRVIGDIRTEAGQNGELVLRGKVVGGAISYQTRLHVLPAGGTMRTDGDRVHVEGADSAVLLLAAGTNFLSFKDVAGDPQPTIVRQLKKAAQKDFSTLRSSHTKEHQRLFNRVSLSLPQSPSSDLPTDKRLAKMEEGRDDPALATLLFQYGRYLLISSSRPGTQPPNLQGIWCGDANPAWDSKYTTNINLEMNYFPTNVANLSECIEPLERFTNELAETGGWTAKHSFGARGWTFGFNTDQWRFATPLGGKISFWSTWPTGGAWLCNALWDQYLFTGDRTYLERIYPVMKGSAQFFLDTLQEHPESKYLVTCPSGSPENRHHKIEGKEWAFQPSICAGPTMDNQILREHFDACAEAAKALGVDPEFAAKVTQARSRLAPTPIGRYGQIQEWLDDWDDPQDGHRHVSQLYGLYPGCEINPDTTPALMEAARVTLQHRGLASTGWSTAWKIAYLARMRDGETANRIVQYLLNFRPIRPEDRGEGAGRGGVYPNLFSSCPPMQIDANFGATAGIAEMLLQSYAGELHLLPAIPKSWASGEVKGLCARGGFEVDLVWQQGDLVTATVRSKLGRSCIVRYRDQRCRFDTRADASYTIHGGETLQMAEAVKY</sequence>
<evidence type="ECO:0000256" key="1">
    <source>
        <dbReference type="SAM" id="MobiDB-lite"/>
    </source>
</evidence>